<evidence type="ECO:0000313" key="2">
    <source>
        <dbReference type="Proteomes" id="UP001416858"/>
    </source>
</evidence>
<dbReference type="RefSeq" id="WP_345687651.1">
    <property type="nucleotide sequence ID" value="NZ_BAABRO010000018.1"/>
</dbReference>
<dbReference type="Gene3D" id="2.40.10.180">
    <property type="entry name" value="Phage tail proteins"/>
    <property type="match status" value="1"/>
</dbReference>
<name>A0ABP9VY38_9BACT</name>
<sequence>MSYFANLFRGHIAAAHQSVFATSVEITDPGGSAASTPAVLHHARIVTRSTPNGTDTVATRRCRFTELASVRDDAIVTIDSIRWQIDEVVATETPGTEVMLVRTLKNEVARDNYRR</sequence>
<proteinExistence type="predicted"/>
<gene>
    <name evidence="1" type="ORF">Rcae01_05560</name>
</gene>
<comment type="caution">
    <text evidence="1">The sequence shown here is derived from an EMBL/GenBank/DDBJ whole genome shotgun (WGS) entry which is preliminary data.</text>
</comment>
<protein>
    <recommendedName>
        <fullName evidence="3">Phage head-tail joining protein</fullName>
    </recommendedName>
</protein>
<dbReference type="EMBL" id="BAABRO010000018">
    <property type="protein sequence ID" value="GAA5510054.1"/>
    <property type="molecule type" value="Genomic_DNA"/>
</dbReference>
<keyword evidence="2" id="KW-1185">Reference proteome</keyword>
<accession>A0ABP9VY38</accession>
<dbReference type="InterPro" id="IPR053734">
    <property type="entry name" value="Phage_Head-Tail_Connect_sf"/>
</dbReference>
<reference evidence="1 2" key="1">
    <citation type="submission" date="2024-02" db="EMBL/GenBank/DDBJ databases">
        <title>Rhodopirellula caenicola NBRC 110016.</title>
        <authorList>
            <person name="Ichikawa N."/>
            <person name="Katano-Makiyama Y."/>
            <person name="Hidaka K."/>
        </authorList>
    </citation>
    <scope>NUCLEOTIDE SEQUENCE [LARGE SCALE GENOMIC DNA]</scope>
    <source>
        <strain evidence="1 2">NBRC 110016</strain>
    </source>
</reference>
<evidence type="ECO:0000313" key="1">
    <source>
        <dbReference type="EMBL" id="GAA5510054.1"/>
    </source>
</evidence>
<evidence type="ECO:0008006" key="3">
    <source>
        <dbReference type="Google" id="ProtNLM"/>
    </source>
</evidence>
<organism evidence="1 2">
    <name type="scientific">Novipirellula caenicola</name>
    <dbReference type="NCBI Taxonomy" id="1536901"/>
    <lineage>
        <taxon>Bacteria</taxon>
        <taxon>Pseudomonadati</taxon>
        <taxon>Planctomycetota</taxon>
        <taxon>Planctomycetia</taxon>
        <taxon>Pirellulales</taxon>
        <taxon>Pirellulaceae</taxon>
        <taxon>Novipirellula</taxon>
    </lineage>
</organism>
<dbReference type="Proteomes" id="UP001416858">
    <property type="component" value="Unassembled WGS sequence"/>
</dbReference>